<keyword evidence="1" id="KW-0472">Membrane</keyword>
<reference evidence="2 3" key="1">
    <citation type="journal article" date="2018" name="Genome Res.">
        <title>The genomic architecture and molecular evolution of ant odorant receptors.</title>
        <authorList>
            <person name="McKenzie S.K."/>
            <person name="Kronauer D.J.C."/>
        </authorList>
    </citation>
    <scope>NUCLEOTIDE SEQUENCE [LARGE SCALE GENOMIC DNA]</scope>
    <source>
        <strain evidence="2">Clonal line C1</strain>
    </source>
</reference>
<evidence type="ECO:0000256" key="1">
    <source>
        <dbReference type="SAM" id="Phobius"/>
    </source>
</evidence>
<dbReference type="Proteomes" id="UP000279307">
    <property type="component" value="Chromosome 4"/>
</dbReference>
<dbReference type="EMBL" id="QOIP01000004">
    <property type="protein sequence ID" value="RLU23802.1"/>
    <property type="molecule type" value="Genomic_DNA"/>
</dbReference>
<organism evidence="2 3">
    <name type="scientific">Ooceraea biroi</name>
    <name type="common">Clonal raider ant</name>
    <name type="synonym">Cerapachys biroi</name>
    <dbReference type="NCBI Taxonomy" id="2015173"/>
    <lineage>
        <taxon>Eukaryota</taxon>
        <taxon>Metazoa</taxon>
        <taxon>Ecdysozoa</taxon>
        <taxon>Arthropoda</taxon>
        <taxon>Hexapoda</taxon>
        <taxon>Insecta</taxon>
        <taxon>Pterygota</taxon>
        <taxon>Neoptera</taxon>
        <taxon>Endopterygota</taxon>
        <taxon>Hymenoptera</taxon>
        <taxon>Apocrita</taxon>
        <taxon>Aculeata</taxon>
        <taxon>Formicoidea</taxon>
        <taxon>Formicidae</taxon>
        <taxon>Dorylinae</taxon>
        <taxon>Ooceraea</taxon>
    </lineage>
</organism>
<evidence type="ECO:0000313" key="2">
    <source>
        <dbReference type="EMBL" id="RLU23802.1"/>
    </source>
</evidence>
<accession>A0A3L8DU37</accession>
<comment type="caution">
    <text evidence="2">The sequence shown here is derived from an EMBL/GenBank/DDBJ whole genome shotgun (WGS) entry which is preliminary data.</text>
</comment>
<gene>
    <name evidence="2" type="ORF">DMN91_004010</name>
</gene>
<name>A0A3L8DU37_OOCBI</name>
<keyword evidence="1" id="KW-0812">Transmembrane</keyword>
<sequence>MFWQRSCYFCQLTRSYPILKLVDIYDRQSFIRAYVLDNVHVCILMYILLYAALWYANYIIQRIEKSNQEMSMTVADNKMKLDKLLILKNKKAEFQEVIVKTVSVFLFPFIVL</sequence>
<dbReference type="AlphaFoldDB" id="A0A3L8DU37"/>
<protein>
    <submittedName>
        <fullName evidence="2">Uncharacterized protein</fullName>
    </submittedName>
</protein>
<keyword evidence="1" id="KW-1133">Transmembrane helix</keyword>
<proteinExistence type="predicted"/>
<feature type="transmembrane region" description="Helical" evidence="1">
    <location>
        <begin position="38"/>
        <end position="60"/>
    </location>
</feature>
<evidence type="ECO:0000313" key="3">
    <source>
        <dbReference type="Proteomes" id="UP000279307"/>
    </source>
</evidence>